<protein>
    <submittedName>
        <fullName evidence="1">Uncharacterized protein</fullName>
    </submittedName>
</protein>
<name>A0ABQ8T137_PERAM</name>
<reference evidence="1 2" key="1">
    <citation type="journal article" date="2022" name="Allergy">
        <title>Genome assembly and annotation of Periplaneta americana reveal a comprehensive cockroach allergen profile.</title>
        <authorList>
            <person name="Wang L."/>
            <person name="Xiong Q."/>
            <person name="Saelim N."/>
            <person name="Wang L."/>
            <person name="Nong W."/>
            <person name="Wan A.T."/>
            <person name="Shi M."/>
            <person name="Liu X."/>
            <person name="Cao Q."/>
            <person name="Hui J.H.L."/>
            <person name="Sookrung N."/>
            <person name="Leung T.F."/>
            <person name="Tungtrongchitr A."/>
            <person name="Tsui S.K.W."/>
        </authorList>
    </citation>
    <scope>NUCLEOTIDE SEQUENCE [LARGE SCALE GENOMIC DNA]</scope>
    <source>
        <strain evidence="1">PWHHKU_190912</strain>
    </source>
</reference>
<sequence length="247" mass="28498">MMLKVIRKKRKNWSLVEKKLPSEGCTGRYGEREKSSGQKKISDDKRHCNKDHMRRLRGTQKIGKSGECWICSERPALGRNTMNEFLIKKKKKKKKKKKTAWKGKCLIWATTLDGKTWLFNDAVSTTRLFSVGEIGDSEMVFGEMRPRIRHRLPGIHLTVGKTSEKTQQDNQPKRNFRPADKRLNRLSLAGGSSEGQIYVSQAFLSFDRHAGSRVDRRRLKAWNGSSQVKATRLWTCVVIYAELSNMR</sequence>
<comment type="caution">
    <text evidence="1">The sequence shown here is derived from an EMBL/GenBank/DDBJ whole genome shotgun (WGS) entry which is preliminary data.</text>
</comment>
<accession>A0ABQ8T137</accession>
<evidence type="ECO:0000313" key="2">
    <source>
        <dbReference type="Proteomes" id="UP001148838"/>
    </source>
</evidence>
<organism evidence="1 2">
    <name type="scientific">Periplaneta americana</name>
    <name type="common">American cockroach</name>
    <name type="synonym">Blatta americana</name>
    <dbReference type="NCBI Taxonomy" id="6978"/>
    <lineage>
        <taxon>Eukaryota</taxon>
        <taxon>Metazoa</taxon>
        <taxon>Ecdysozoa</taxon>
        <taxon>Arthropoda</taxon>
        <taxon>Hexapoda</taxon>
        <taxon>Insecta</taxon>
        <taxon>Pterygota</taxon>
        <taxon>Neoptera</taxon>
        <taxon>Polyneoptera</taxon>
        <taxon>Dictyoptera</taxon>
        <taxon>Blattodea</taxon>
        <taxon>Blattoidea</taxon>
        <taxon>Blattidae</taxon>
        <taxon>Blattinae</taxon>
        <taxon>Periplaneta</taxon>
    </lineage>
</organism>
<evidence type="ECO:0000313" key="1">
    <source>
        <dbReference type="EMBL" id="KAJ4440185.1"/>
    </source>
</evidence>
<gene>
    <name evidence="1" type="ORF">ANN_08323</name>
</gene>
<keyword evidence="2" id="KW-1185">Reference proteome</keyword>
<dbReference type="Proteomes" id="UP001148838">
    <property type="component" value="Unassembled WGS sequence"/>
</dbReference>
<proteinExistence type="predicted"/>
<dbReference type="EMBL" id="JAJSOF020000017">
    <property type="protein sequence ID" value="KAJ4440185.1"/>
    <property type="molecule type" value="Genomic_DNA"/>
</dbReference>